<evidence type="ECO:0000256" key="7">
    <source>
        <dbReference type="ARBA" id="ARBA00022840"/>
    </source>
</evidence>
<keyword evidence="5 10" id="KW-0548">Nucleotidyltransferase</keyword>
<dbReference type="GO" id="GO:0106408">
    <property type="term" value="F:diadenylate cyclase activity"/>
    <property type="evidence" value="ECO:0007669"/>
    <property type="project" value="UniProtKB-EC"/>
</dbReference>
<evidence type="ECO:0000256" key="10">
    <source>
        <dbReference type="HAMAP-Rule" id="MF_01499"/>
    </source>
</evidence>
<comment type="catalytic activity">
    <reaction evidence="1 10">
        <text>2 ATP = 3',3'-c-di-AMP + 2 diphosphate</text>
        <dbReference type="Rhea" id="RHEA:35655"/>
        <dbReference type="ChEBI" id="CHEBI:30616"/>
        <dbReference type="ChEBI" id="CHEBI:33019"/>
        <dbReference type="ChEBI" id="CHEBI:71500"/>
        <dbReference type="EC" id="2.7.7.85"/>
    </reaction>
</comment>
<dbReference type="NCBIfam" id="TIGR00159">
    <property type="entry name" value="diadenylate cyclase CdaA"/>
    <property type="match status" value="1"/>
</dbReference>
<evidence type="ECO:0000256" key="9">
    <source>
        <dbReference type="ARBA" id="ARBA00023136"/>
    </source>
</evidence>
<comment type="similarity">
    <text evidence="10">Belongs to the adenylate cyclase family. DacA/CdaA subfamily.</text>
</comment>
<dbReference type="GO" id="GO:0004016">
    <property type="term" value="F:adenylate cyclase activity"/>
    <property type="evidence" value="ECO:0007669"/>
    <property type="project" value="UniProtKB-UniRule"/>
</dbReference>
<dbReference type="EMBL" id="LACI01002563">
    <property type="protein sequence ID" value="KJU81770.1"/>
    <property type="molecule type" value="Genomic_DNA"/>
</dbReference>
<organism evidence="12 13">
    <name type="scientific">Candidatus Magnetobacterium bavaricum</name>
    <dbReference type="NCBI Taxonomy" id="29290"/>
    <lineage>
        <taxon>Bacteria</taxon>
        <taxon>Pseudomonadati</taxon>
        <taxon>Nitrospirota</taxon>
        <taxon>Thermodesulfovibrionia</taxon>
        <taxon>Thermodesulfovibrionales</taxon>
        <taxon>Candidatus Magnetobacteriaceae</taxon>
        <taxon>Candidatus Magnetobacterium</taxon>
    </lineage>
</organism>
<dbReference type="InterPro" id="IPR014046">
    <property type="entry name" value="C-di-AMP_synthase"/>
</dbReference>
<dbReference type="InterPro" id="IPR034701">
    <property type="entry name" value="CdaA"/>
</dbReference>
<evidence type="ECO:0000256" key="6">
    <source>
        <dbReference type="ARBA" id="ARBA00022741"/>
    </source>
</evidence>
<reference evidence="12 13" key="1">
    <citation type="submission" date="2015-02" db="EMBL/GenBank/DDBJ databases">
        <title>Single-cell genomics of uncultivated deep-branching MTB reveals a conserved set of magnetosome genes.</title>
        <authorList>
            <person name="Kolinko S."/>
            <person name="Richter M."/>
            <person name="Glockner F.O."/>
            <person name="Brachmann A."/>
            <person name="Schuler D."/>
        </authorList>
    </citation>
    <scope>NUCLEOTIDE SEQUENCE [LARGE SCALE GENOMIC DNA]</scope>
    <source>
        <strain evidence="12">TM-1</strain>
    </source>
</reference>
<keyword evidence="9 10" id="KW-0472">Membrane</keyword>
<comment type="subunit">
    <text evidence="10">Probably a homodimer.</text>
</comment>
<keyword evidence="7 10" id="KW-0067">ATP-binding</keyword>
<dbReference type="GO" id="GO:0006171">
    <property type="term" value="P:cAMP biosynthetic process"/>
    <property type="evidence" value="ECO:0007669"/>
    <property type="project" value="InterPro"/>
</dbReference>
<evidence type="ECO:0000259" key="11">
    <source>
        <dbReference type="PROSITE" id="PS51794"/>
    </source>
</evidence>
<proteinExistence type="inferred from homology"/>
<dbReference type="InterPro" id="IPR003390">
    <property type="entry name" value="DNA_integrity_scan_DisA_N"/>
</dbReference>
<evidence type="ECO:0000256" key="8">
    <source>
        <dbReference type="ARBA" id="ARBA00022989"/>
    </source>
</evidence>
<dbReference type="PANTHER" id="PTHR34185">
    <property type="entry name" value="DIADENYLATE CYCLASE"/>
    <property type="match status" value="1"/>
</dbReference>
<evidence type="ECO:0000256" key="1">
    <source>
        <dbReference type="ARBA" id="ARBA00000877"/>
    </source>
</evidence>
<dbReference type="Proteomes" id="UP000033423">
    <property type="component" value="Unassembled WGS sequence"/>
</dbReference>
<keyword evidence="3 10" id="KW-0808">Transferase</keyword>
<keyword evidence="4 10" id="KW-0812">Transmembrane</keyword>
<keyword evidence="13" id="KW-1185">Reference proteome</keyword>
<dbReference type="Pfam" id="PF02457">
    <property type="entry name" value="DAC"/>
    <property type="match status" value="1"/>
</dbReference>
<keyword evidence="8 10" id="KW-1133">Transmembrane helix</keyword>
<keyword evidence="6 10" id="KW-0547">Nucleotide-binding</keyword>
<dbReference type="EC" id="2.7.7.85" evidence="10"/>
<dbReference type="PIRSF" id="PIRSF004793">
    <property type="entry name" value="UCP004793"/>
    <property type="match status" value="1"/>
</dbReference>
<accession>A0A0F3GIM4</accession>
<gene>
    <name evidence="10" type="primary">dacA</name>
    <name evidence="12" type="ORF">MBAV_006040</name>
</gene>
<comment type="caution">
    <text evidence="12">The sequence shown here is derived from an EMBL/GenBank/DDBJ whole genome shotgun (WGS) entry which is preliminary data.</text>
</comment>
<feature type="transmembrane region" description="Helical" evidence="10">
    <location>
        <begin position="12"/>
        <end position="29"/>
    </location>
</feature>
<comment type="caution">
    <text evidence="10">Lacks conserved residue(s) required for the propagation of feature annotation.</text>
</comment>
<dbReference type="InterPro" id="IPR050338">
    <property type="entry name" value="DisA"/>
</dbReference>
<evidence type="ECO:0000313" key="13">
    <source>
        <dbReference type="Proteomes" id="UP000033423"/>
    </source>
</evidence>
<dbReference type="Gene3D" id="3.40.1700.10">
    <property type="entry name" value="DNA integrity scanning protein, DisA, N-terminal domain"/>
    <property type="match status" value="1"/>
</dbReference>
<name>A0A0F3GIM4_9BACT</name>
<dbReference type="Pfam" id="PF19293">
    <property type="entry name" value="CdaA_N"/>
    <property type="match status" value="1"/>
</dbReference>
<evidence type="ECO:0000256" key="2">
    <source>
        <dbReference type="ARBA" id="ARBA00022475"/>
    </source>
</evidence>
<keyword evidence="2 10" id="KW-1003">Cell membrane</keyword>
<dbReference type="GO" id="GO:0005524">
    <property type="term" value="F:ATP binding"/>
    <property type="evidence" value="ECO:0007669"/>
    <property type="project" value="UniProtKB-UniRule"/>
</dbReference>
<dbReference type="PANTHER" id="PTHR34185:SF1">
    <property type="entry name" value="DIADENYLATE CYCLASE"/>
    <property type="match status" value="1"/>
</dbReference>
<dbReference type="FunFam" id="3.40.1700.10:FF:000002">
    <property type="entry name" value="Diadenylate cyclase"/>
    <property type="match status" value="1"/>
</dbReference>
<dbReference type="InterPro" id="IPR036888">
    <property type="entry name" value="DNA_integrity_DisA_N_sf"/>
</dbReference>
<dbReference type="InterPro" id="IPR045585">
    <property type="entry name" value="CdaA_N"/>
</dbReference>
<dbReference type="PROSITE" id="PS51794">
    <property type="entry name" value="DAC"/>
    <property type="match status" value="1"/>
</dbReference>
<feature type="domain" description="DAC" evidence="11">
    <location>
        <begin position="79"/>
        <end position="235"/>
    </location>
</feature>
<comment type="function">
    <text evidence="10">Catalyzes the condensation of 2 ATP molecules into cyclic di-AMP (c-di-AMP), a second messenger used to regulate differing processes in different bacteria.</text>
</comment>
<dbReference type="SUPFAM" id="SSF143597">
    <property type="entry name" value="YojJ-like"/>
    <property type="match status" value="1"/>
</dbReference>
<dbReference type="PATRIC" id="fig|29290.4.peg.7993"/>
<evidence type="ECO:0000256" key="3">
    <source>
        <dbReference type="ARBA" id="ARBA00022679"/>
    </source>
</evidence>
<dbReference type="HAMAP" id="MF_01499">
    <property type="entry name" value="DacA"/>
    <property type="match status" value="1"/>
</dbReference>
<protein>
    <recommendedName>
        <fullName evidence="10">Diadenylate cyclase</fullName>
        <shortName evidence="10">DAC</shortName>
        <ecNumber evidence="10">2.7.7.85</ecNumber>
    </recommendedName>
    <alternativeName>
        <fullName evidence="10">Cyclic-di-AMP synthase</fullName>
        <shortName evidence="10">c-di-AMP synthase</shortName>
    </alternativeName>
</protein>
<dbReference type="AlphaFoldDB" id="A0A0F3GIM4"/>
<evidence type="ECO:0000256" key="5">
    <source>
        <dbReference type="ARBA" id="ARBA00022695"/>
    </source>
</evidence>
<feature type="transmembrane region" description="Helical" evidence="10">
    <location>
        <begin position="35"/>
        <end position="54"/>
    </location>
</feature>
<sequence>MNILTQLRWQDILDVLIVWVLLYRLLLLIRGTRALQMLLGLGVLLIVSLSSGYLRFYTVEWLLQSFWSYIIIAVVILFQPEIRQALAHMGKASFFTLTSAEEIKSLDEIVKAAVSLSARRIGALIVLERETTLKDYIEIGTLLEARITRELLLSIFHPTSPIHDGAVVIKGNKIVAAGCFLPISFRPDIEKTLGTRHRAGLAITEEADAIVLIISEETGDISIAKAGEMDKKLDMVQIRERLTDLFTEAGKKKV</sequence>
<evidence type="ECO:0000256" key="4">
    <source>
        <dbReference type="ARBA" id="ARBA00022692"/>
    </source>
</evidence>
<feature type="transmembrane region" description="Helical" evidence="10">
    <location>
        <begin position="61"/>
        <end position="78"/>
    </location>
</feature>
<evidence type="ECO:0000313" key="12">
    <source>
        <dbReference type="EMBL" id="KJU81770.1"/>
    </source>
</evidence>